<keyword evidence="7" id="KW-0234">DNA repair</keyword>
<evidence type="ECO:0000256" key="8">
    <source>
        <dbReference type="ARBA" id="ARBA00049819"/>
    </source>
</evidence>
<feature type="domain" description="Helicase ATP-binding" evidence="9">
    <location>
        <begin position="282"/>
        <end position="443"/>
    </location>
</feature>
<evidence type="ECO:0000256" key="6">
    <source>
        <dbReference type="ARBA" id="ARBA00023125"/>
    </source>
</evidence>
<dbReference type="InterPro" id="IPR033454">
    <property type="entry name" value="RecG_wedge"/>
</dbReference>
<keyword evidence="3" id="KW-0378">Hydrolase</keyword>
<dbReference type="InterPro" id="IPR011545">
    <property type="entry name" value="DEAD/DEAH_box_helicase_dom"/>
</dbReference>
<gene>
    <name evidence="11" type="ORF">GCM10011342_10440</name>
</gene>
<evidence type="ECO:0000256" key="7">
    <source>
        <dbReference type="ARBA" id="ARBA00023204"/>
    </source>
</evidence>
<dbReference type="CDD" id="cd17992">
    <property type="entry name" value="DEXHc_RecG"/>
    <property type="match status" value="1"/>
</dbReference>
<dbReference type="CDD" id="cd04488">
    <property type="entry name" value="RecG_wedge_OBF"/>
    <property type="match status" value="1"/>
</dbReference>
<dbReference type="InterPro" id="IPR027417">
    <property type="entry name" value="P-loop_NTPase"/>
</dbReference>
<dbReference type="GO" id="GO:0016787">
    <property type="term" value="F:hydrolase activity"/>
    <property type="evidence" value="ECO:0007669"/>
    <property type="project" value="UniProtKB-KW"/>
</dbReference>
<dbReference type="Pfam" id="PF00270">
    <property type="entry name" value="DEAD"/>
    <property type="match status" value="1"/>
</dbReference>
<dbReference type="Pfam" id="PF17191">
    <property type="entry name" value="RecG_wedge"/>
    <property type="match status" value="1"/>
</dbReference>
<dbReference type="NCBIfam" id="NF008165">
    <property type="entry name" value="PRK10917.1-3"/>
    <property type="match status" value="1"/>
</dbReference>
<dbReference type="InterPro" id="IPR014001">
    <property type="entry name" value="Helicase_ATP-bd"/>
</dbReference>
<accession>A0A8J2V2Q2</accession>
<keyword evidence="4 11" id="KW-0347">Helicase</keyword>
<sequence>MRPESLNPLFADVTSLAGVGPKVAALIGKVAGPRVIDVMLTLPSGVIDRSYRPQIMTADEGRLVTLTVSVDKHAPPPKGRQRLPYKVLCSDETGYVTLVFFHARPDYLMRVLPEGEKRIVSGRVERYGAALQMTHPDYIVEPGKADEMPLIEPVYPLTEGLAAKTMRKAAQEAAGRAPALPDWMRGDIMTTEKWPGWQEAIRAAHAPASDLDLNPQSITRQRLAYDELLANQLALALIRRQRRKTAGRSRKGDGHLRNEVAKALPFRLTGDQTRALDDILSDMAASHRMVRLLQGDVGSGKTVVALMAMLAAIETGSQAVMMAPTEILARQHFASIEPLLKETNITVEMLTGRDKGQQRAAKLSGLAKGYINILIGTHAVFSQDVLYDDLGLVIIDEQHRFGVHQRVALQDKGRRADVLVMTATPIPRTLALTTYGDMEVSQIKEKPPGRKPVDTRAVPLDKVDQVIGAVSRAVEKGEQVYWVCPLVETSDMIDLTSVEARFGDLLQHLGDRVGLVHGKMKSEEKDAVVEAFYNGTIRVLVATTVIEVGVNAPAATIMVIEHAERFGLAQLHQLRGRVGRGDKASTCLLLYKAGESGQLGDTAKARLNILRETEDGFLIAEEDLRLRGAGDALGSAQSGFPVFRLADVGAHSRLLDMAWDDASLVVEEDPDLKTPRGEALRHLLYLFSRDDAVKLLRSG</sequence>
<dbReference type="InterPro" id="IPR012340">
    <property type="entry name" value="NA-bd_OB-fold"/>
</dbReference>
<evidence type="ECO:0000256" key="3">
    <source>
        <dbReference type="ARBA" id="ARBA00022801"/>
    </source>
</evidence>
<feature type="domain" description="Helicase C-terminal" evidence="10">
    <location>
        <begin position="462"/>
        <end position="625"/>
    </location>
</feature>
<evidence type="ECO:0000313" key="12">
    <source>
        <dbReference type="Proteomes" id="UP000613582"/>
    </source>
</evidence>
<proteinExistence type="predicted"/>
<dbReference type="GO" id="GO:0003678">
    <property type="term" value="F:DNA helicase activity"/>
    <property type="evidence" value="ECO:0007669"/>
    <property type="project" value="TreeGrafter"/>
</dbReference>
<dbReference type="PANTHER" id="PTHR47964">
    <property type="entry name" value="ATP-DEPENDENT DNA HELICASE HOMOLOG RECG, CHLOROPLASTIC"/>
    <property type="match status" value="1"/>
</dbReference>
<keyword evidence="12" id="KW-1185">Reference proteome</keyword>
<keyword evidence="5" id="KW-0067">ATP-binding</keyword>
<dbReference type="SMART" id="SM00490">
    <property type="entry name" value="HELICc"/>
    <property type="match status" value="1"/>
</dbReference>
<keyword evidence="6" id="KW-0238">DNA-binding</keyword>
<evidence type="ECO:0000313" key="11">
    <source>
        <dbReference type="EMBL" id="GGD03343.1"/>
    </source>
</evidence>
<evidence type="ECO:0000256" key="4">
    <source>
        <dbReference type="ARBA" id="ARBA00022806"/>
    </source>
</evidence>
<dbReference type="Gene3D" id="3.40.50.300">
    <property type="entry name" value="P-loop containing nucleotide triphosphate hydrolases"/>
    <property type="match status" value="2"/>
</dbReference>
<keyword evidence="2" id="KW-0227">DNA damage</keyword>
<dbReference type="InterPro" id="IPR045562">
    <property type="entry name" value="RecG_dom3_C"/>
</dbReference>
<evidence type="ECO:0000259" key="9">
    <source>
        <dbReference type="PROSITE" id="PS51192"/>
    </source>
</evidence>
<dbReference type="GO" id="GO:0005524">
    <property type="term" value="F:ATP binding"/>
    <property type="evidence" value="ECO:0007669"/>
    <property type="project" value="UniProtKB-KW"/>
</dbReference>
<evidence type="ECO:0000259" key="10">
    <source>
        <dbReference type="PROSITE" id="PS51194"/>
    </source>
</evidence>
<dbReference type="NCBIfam" id="NF008168">
    <property type="entry name" value="PRK10917.2-2"/>
    <property type="match status" value="1"/>
</dbReference>
<dbReference type="PROSITE" id="PS51192">
    <property type="entry name" value="HELICASE_ATP_BIND_1"/>
    <property type="match status" value="1"/>
</dbReference>
<comment type="caution">
    <text evidence="11">The sequence shown here is derived from an EMBL/GenBank/DDBJ whole genome shotgun (WGS) entry which is preliminary data.</text>
</comment>
<evidence type="ECO:0000256" key="2">
    <source>
        <dbReference type="ARBA" id="ARBA00022763"/>
    </source>
</evidence>
<dbReference type="GO" id="GO:0006281">
    <property type="term" value="P:DNA repair"/>
    <property type="evidence" value="ECO:0007669"/>
    <property type="project" value="UniProtKB-KW"/>
</dbReference>
<dbReference type="AlphaFoldDB" id="A0A8J2V2Q2"/>
<dbReference type="Pfam" id="PF00271">
    <property type="entry name" value="Helicase_C"/>
    <property type="match status" value="1"/>
</dbReference>
<dbReference type="Pfam" id="PF19833">
    <property type="entry name" value="RecG_dom3_C"/>
    <property type="match status" value="1"/>
</dbReference>
<dbReference type="PANTHER" id="PTHR47964:SF1">
    <property type="entry name" value="ATP-DEPENDENT DNA HELICASE HOMOLOG RECG, CHLOROPLASTIC"/>
    <property type="match status" value="1"/>
</dbReference>
<dbReference type="PROSITE" id="PS51194">
    <property type="entry name" value="HELICASE_CTER"/>
    <property type="match status" value="1"/>
</dbReference>
<dbReference type="InterPro" id="IPR047112">
    <property type="entry name" value="RecG/Mfd"/>
</dbReference>
<dbReference type="Proteomes" id="UP000613582">
    <property type="component" value="Unassembled WGS sequence"/>
</dbReference>
<evidence type="ECO:0000256" key="1">
    <source>
        <dbReference type="ARBA" id="ARBA00022741"/>
    </source>
</evidence>
<evidence type="ECO:0000256" key="5">
    <source>
        <dbReference type="ARBA" id="ARBA00022840"/>
    </source>
</evidence>
<keyword evidence="1" id="KW-0547">Nucleotide-binding</keyword>
<dbReference type="SUPFAM" id="SSF50249">
    <property type="entry name" value="Nucleic acid-binding proteins"/>
    <property type="match status" value="1"/>
</dbReference>
<dbReference type="GO" id="GO:0003677">
    <property type="term" value="F:DNA binding"/>
    <property type="evidence" value="ECO:0007669"/>
    <property type="project" value="UniProtKB-KW"/>
</dbReference>
<dbReference type="SMART" id="SM00487">
    <property type="entry name" value="DEXDc"/>
    <property type="match status" value="1"/>
</dbReference>
<dbReference type="EMBL" id="BMGH01000001">
    <property type="protein sequence ID" value="GGD03343.1"/>
    <property type="molecule type" value="Genomic_DNA"/>
</dbReference>
<name>A0A8J2V2Q2_9PROT</name>
<organism evidence="11 12">
    <name type="scientific">Aquisalinus flavus</name>
    <dbReference type="NCBI Taxonomy" id="1526572"/>
    <lineage>
        <taxon>Bacteria</taxon>
        <taxon>Pseudomonadati</taxon>
        <taxon>Pseudomonadota</taxon>
        <taxon>Alphaproteobacteria</taxon>
        <taxon>Parvularculales</taxon>
        <taxon>Parvularculaceae</taxon>
        <taxon>Aquisalinus</taxon>
    </lineage>
</organism>
<dbReference type="Gene3D" id="2.40.50.140">
    <property type="entry name" value="Nucleic acid-binding proteins"/>
    <property type="match status" value="1"/>
</dbReference>
<dbReference type="NCBIfam" id="NF008164">
    <property type="entry name" value="PRK10917.1-2"/>
    <property type="match status" value="1"/>
</dbReference>
<dbReference type="RefSeq" id="WP_188160214.1">
    <property type="nucleotide sequence ID" value="NZ_BMGH01000001.1"/>
</dbReference>
<reference evidence="11" key="1">
    <citation type="journal article" date="2014" name="Int. J. Syst. Evol. Microbiol.">
        <title>Complete genome sequence of Corynebacterium casei LMG S-19264T (=DSM 44701T), isolated from a smear-ripened cheese.</title>
        <authorList>
            <consortium name="US DOE Joint Genome Institute (JGI-PGF)"/>
            <person name="Walter F."/>
            <person name="Albersmeier A."/>
            <person name="Kalinowski J."/>
            <person name="Ruckert C."/>
        </authorList>
    </citation>
    <scope>NUCLEOTIDE SEQUENCE</scope>
    <source>
        <strain evidence="11">CGMCC 1.12921</strain>
    </source>
</reference>
<reference evidence="11" key="2">
    <citation type="submission" date="2020-09" db="EMBL/GenBank/DDBJ databases">
        <authorList>
            <person name="Sun Q."/>
            <person name="Zhou Y."/>
        </authorList>
    </citation>
    <scope>NUCLEOTIDE SEQUENCE</scope>
    <source>
        <strain evidence="11">CGMCC 1.12921</strain>
    </source>
</reference>
<protein>
    <recommendedName>
        <fullName evidence="8">Probable DNA 3'-5' helicase RecG</fullName>
    </recommendedName>
</protein>
<dbReference type="InterPro" id="IPR001650">
    <property type="entry name" value="Helicase_C-like"/>
</dbReference>
<dbReference type="SUPFAM" id="SSF52540">
    <property type="entry name" value="P-loop containing nucleoside triphosphate hydrolases"/>
    <property type="match status" value="2"/>
</dbReference>